<accession>A0ABQ4ZRJ0</accession>
<gene>
    <name evidence="1" type="ORF">Tco_0774193</name>
</gene>
<name>A0ABQ4ZRJ0_9ASTR</name>
<dbReference type="EMBL" id="BQNB010011515">
    <property type="protein sequence ID" value="GJS91557.1"/>
    <property type="molecule type" value="Genomic_DNA"/>
</dbReference>
<reference evidence="1" key="2">
    <citation type="submission" date="2022-01" db="EMBL/GenBank/DDBJ databases">
        <authorList>
            <person name="Yamashiro T."/>
            <person name="Shiraishi A."/>
            <person name="Satake H."/>
            <person name="Nakayama K."/>
        </authorList>
    </citation>
    <scope>NUCLEOTIDE SEQUENCE</scope>
</reference>
<dbReference type="Proteomes" id="UP001151760">
    <property type="component" value="Unassembled WGS sequence"/>
</dbReference>
<keyword evidence="2" id="KW-1185">Reference proteome</keyword>
<protein>
    <submittedName>
        <fullName evidence="1">Uncharacterized protein</fullName>
    </submittedName>
</protein>
<reference evidence="1" key="1">
    <citation type="journal article" date="2022" name="Int. J. Mol. Sci.">
        <title>Draft Genome of Tanacetum Coccineum: Genomic Comparison of Closely Related Tanacetum-Family Plants.</title>
        <authorList>
            <person name="Yamashiro T."/>
            <person name="Shiraishi A."/>
            <person name="Nakayama K."/>
            <person name="Satake H."/>
        </authorList>
    </citation>
    <scope>NUCLEOTIDE SEQUENCE</scope>
</reference>
<sequence length="205" mass="22265">MVHPPVLFFLYPDCTLVGGVARYANIAVLSLLLSVRNALLMSEFFPFDRWLAGPFQVDAPEAFAKSITARRSACPADLAQNFYSNGAVVSRKLAEGDAAFLLSRSCNYSSCVGNPCDDLGEVLDEPSDDLATKNKLRHHHCLPEQGIQSILAGVSDSVRLSGTQGRGGWFLVLFRSGFCPVCSRPPDVPAVTIILCFRVTLRSVL</sequence>
<evidence type="ECO:0000313" key="1">
    <source>
        <dbReference type="EMBL" id="GJS91557.1"/>
    </source>
</evidence>
<comment type="caution">
    <text evidence="1">The sequence shown here is derived from an EMBL/GenBank/DDBJ whole genome shotgun (WGS) entry which is preliminary data.</text>
</comment>
<organism evidence="1 2">
    <name type="scientific">Tanacetum coccineum</name>
    <dbReference type="NCBI Taxonomy" id="301880"/>
    <lineage>
        <taxon>Eukaryota</taxon>
        <taxon>Viridiplantae</taxon>
        <taxon>Streptophyta</taxon>
        <taxon>Embryophyta</taxon>
        <taxon>Tracheophyta</taxon>
        <taxon>Spermatophyta</taxon>
        <taxon>Magnoliopsida</taxon>
        <taxon>eudicotyledons</taxon>
        <taxon>Gunneridae</taxon>
        <taxon>Pentapetalae</taxon>
        <taxon>asterids</taxon>
        <taxon>campanulids</taxon>
        <taxon>Asterales</taxon>
        <taxon>Asteraceae</taxon>
        <taxon>Asteroideae</taxon>
        <taxon>Anthemideae</taxon>
        <taxon>Anthemidinae</taxon>
        <taxon>Tanacetum</taxon>
    </lineage>
</organism>
<proteinExistence type="predicted"/>
<evidence type="ECO:0000313" key="2">
    <source>
        <dbReference type="Proteomes" id="UP001151760"/>
    </source>
</evidence>